<dbReference type="InterPro" id="IPR036390">
    <property type="entry name" value="WH_DNA-bd_sf"/>
</dbReference>
<dbReference type="PANTHER" id="PTHR22792:SF132">
    <property type="entry name" value="LA-RELATED PROTEIN 1"/>
    <property type="match status" value="1"/>
</dbReference>
<dbReference type="PANTHER" id="PTHR22792">
    <property type="entry name" value="LUPUS LA PROTEIN-RELATED"/>
    <property type="match status" value="1"/>
</dbReference>
<dbReference type="RefSeq" id="XP_051611423.1">
    <property type="nucleotide sequence ID" value="XM_051753472.1"/>
</dbReference>
<dbReference type="SMART" id="SM00715">
    <property type="entry name" value="LA"/>
    <property type="match status" value="1"/>
</dbReference>
<feature type="region of interest" description="Disordered" evidence="3">
    <location>
        <begin position="132"/>
        <end position="158"/>
    </location>
</feature>
<dbReference type="CDD" id="cd07323">
    <property type="entry name" value="LAM"/>
    <property type="match status" value="1"/>
</dbReference>
<protein>
    <submittedName>
        <fullName evidence="5">LARP4</fullName>
    </submittedName>
</protein>
<dbReference type="GeneID" id="76148064"/>
<evidence type="ECO:0000256" key="3">
    <source>
        <dbReference type="SAM" id="MobiDB-lite"/>
    </source>
</evidence>
<sequence length="367" mass="40596">MSNIRRLTPAPPPTTNAWDFNTLVLSKPQDNIVAATTTDAPICKQNTEPAGPSNLHLESPSVIQTSARVAPLSDASSVVELSQPKMAARITNKPTKLVNVGNRVKVKKPTLPRSWDIKGGTNLLKYKVTDRHTKQPISMSQPDLRSTEPGAEEAATTTTITTTTTTTSTAALSTTTLPTTFYPLKPDMAFFSHCAEDHPYMSTDPASIPSPILIPSPNSSLFPQSPGMFPPQQPMVVFGMPVYSHLPLQHSSPQLPIPIPTPYTPCTPMVPLESKRDTLKKNIKKQLQYYFSTENLCKDTYLRSLFDKTDGKLKVKKLLEFNKIKVLTHNGKYAEMVTGAAKELPLLEVLEGNEYIRLKTWEKWVMP</sequence>
<dbReference type="InterPro" id="IPR045180">
    <property type="entry name" value="La_dom_prot"/>
</dbReference>
<name>A0AAD5BL44_9ASCO</name>
<dbReference type="InterPro" id="IPR036388">
    <property type="entry name" value="WH-like_DNA-bd_sf"/>
</dbReference>
<reference evidence="5 6" key="1">
    <citation type="journal article" date="2022" name="DNA Res.">
        <title>Genome analysis of five recently described species of the CUG-Ser clade uncovers Candida theae as a new hybrid lineage with pathogenic potential in the Candida parapsilosis species complex.</title>
        <authorList>
            <person name="Mixao V."/>
            <person name="Del Olmo V."/>
            <person name="Hegedusova E."/>
            <person name="Saus E."/>
            <person name="Pryszcz L."/>
            <person name="Cillingova A."/>
            <person name="Nosek J."/>
            <person name="Gabaldon T."/>
        </authorList>
    </citation>
    <scope>NUCLEOTIDE SEQUENCE [LARGE SCALE GENOMIC DNA]</scope>
    <source>
        <strain evidence="5 6">CBS 12239</strain>
    </source>
</reference>
<dbReference type="Proteomes" id="UP001204833">
    <property type="component" value="Unassembled WGS sequence"/>
</dbReference>
<keyword evidence="6" id="KW-1185">Reference proteome</keyword>
<dbReference type="InterPro" id="IPR006630">
    <property type="entry name" value="La_HTH"/>
</dbReference>
<accession>A0AAD5BL44</accession>
<evidence type="ECO:0000313" key="6">
    <source>
        <dbReference type="Proteomes" id="UP001204833"/>
    </source>
</evidence>
<dbReference type="AlphaFoldDB" id="A0AAD5BL44"/>
<dbReference type="GO" id="GO:0005737">
    <property type="term" value="C:cytoplasm"/>
    <property type="evidence" value="ECO:0007669"/>
    <property type="project" value="UniProtKB-ARBA"/>
</dbReference>
<gene>
    <name evidence="5" type="ORF">KGF57_000004</name>
</gene>
<dbReference type="Pfam" id="PF05383">
    <property type="entry name" value="La"/>
    <property type="match status" value="1"/>
</dbReference>
<dbReference type="Gene3D" id="1.10.10.10">
    <property type="entry name" value="Winged helix-like DNA-binding domain superfamily/Winged helix DNA-binding domain"/>
    <property type="match status" value="1"/>
</dbReference>
<evidence type="ECO:0000259" key="4">
    <source>
        <dbReference type="PROSITE" id="PS50961"/>
    </source>
</evidence>
<keyword evidence="1 2" id="KW-0694">RNA-binding</keyword>
<comment type="caution">
    <text evidence="5">The sequence shown here is derived from an EMBL/GenBank/DDBJ whole genome shotgun (WGS) entry which is preliminary data.</text>
</comment>
<feature type="domain" description="HTH La-type RNA-binding" evidence="4">
    <location>
        <begin position="273"/>
        <end position="367"/>
    </location>
</feature>
<dbReference type="GO" id="GO:0003723">
    <property type="term" value="F:RNA binding"/>
    <property type="evidence" value="ECO:0007669"/>
    <property type="project" value="UniProtKB-UniRule"/>
</dbReference>
<dbReference type="EMBL" id="JAIHNG010000001">
    <property type="protein sequence ID" value="KAI5968889.1"/>
    <property type="molecule type" value="Genomic_DNA"/>
</dbReference>
<dbReference type="PROSITE" id="PS50961">
    <property type="entry name" value="HTH_LA"/>
    <property type="match status" value="1"/>
</dbReference>
<evidence type="ECO:0000256" key="1">
    <source>
        <dbReference type="ARBA" id="ARBA00022884"/>
    </source>
</evidence>
<feature type="compositionally biased region" description="Polar residues" evidence="3">
    <location>
        <begin position="135"/>
        <end position="144"/>
    </location>
</feature>
<evidence type="ECO:0000256" key="2">
    <source>
        <dbReference type="PROSITE-ProRule" id="PRU00332"/>
    </source>
</evidence>
<evidence type="ECO:0000313" key="5">
    <source>
        <dbReference type="EMBL" id="KAI5968889.1"/>
    </source>
</evidence>
<dbReference type="SUPFAM" id="SSF46785">
    <property type="entry name" value="Winged helix' DNA-binding domain"/>
    <property type="match status" value="1"/>
</dbReference>
<organism evidence="5 6">
    <name type="scientific">Candida theae</name>
    <dbReference type="NCBI Taxonomy" id="1198502"/>
    <lineage>
        <taxon>Eukaryota</taxon>
        <taxon>Fungi</taxon>
        <taxon>Dikarya</taxon>
        <taxon>Ascomycota</taxon>
        <taxon>Saccharomycotina</taxon>
        <taxon>Pichiomycetes</taxon>
        <taxon>Debaryomycetaceae</taxon>
        <taxon>Candida/Lodderomyces clade</taxon>
        <taxon>Candida</taxon>
    </lineage>
</organism>
<proteinExistence type="predicted"/>